<dbReference type="Proteomes" id="UP000008281">
    <property type="component" value="Unassembled WGS sequence"/>
</dbReference>
<dbReference type="Pfam" id="PF00646">
    <property type="entry name" value="F-box"/>
    <property type="match status" value="1"/>
</dbReference>
<name>E3MYP7_CAERE</name>
<dbReference type="PROSITE" id="PS50181">
    <property type="entry name" value="FBOX"/>
    <property type="match status" value="1"/>
</dbReference>
<dbReference type="InParanoid" id="E3MYP7"/>
<dbReference type="PANTHER" id="PTHR21503:SF8">
    <property type="entry name" value="F-BOX ASSOCIATED DOMAIN-CONTAINING PROTEIN-RELATED"/>
    <property type="match status" value="1"/>
</dbReference>
<reference evidence="2" key="1">
    <citation type="submission" date="2007-07" db="EMBL/GenBank/DDBJ databases">
        <title>PCAP assembly of the Caenorhabditis remanei genome.</title>
        <authorList>
            <consortium name="The Caenorhabditis remanei Sequencing Consortium"/>
            <person name="Wilson R.K."/>
        </authorList>
    </citation>
    <scope>NUCLEOTIDE SEQUENCE [LARGE SCALE GENOMIC DNA]</scope>
    <source>
        <strain evidence="2">PB4641</strain>
    </source>
</reference>
<proteinExistence type="predicted"/>
<gene>
    <name evidence="2" type="ORF">CRE_04150</name>
</gene>
<evidence type="ECO:0000313" key="3">
    <source>
        <dbReference type="Proteomes" id="UP000008281"/>
    </source>
</evidence>
<dbReference type="InterPro" id="IPR012885">
    <property type="entry name" value="F-box_Sdz-33"/>
</dbReference>
<keyword evidence="3" id="KW-1185">Reference proteome</keyword>
<organism evidence="3">
    <name type="scientific">Caenorhabditis remanei</name>
    <name type="common">Caenorhabditis vulgaris</name>
    <dbReference type="NCBI Taxonomy" id="31234"/>
    <lineage>
        <taxon>Eukaryota</taxon>
        <taxon>Metazoa</taxon>
        <taxon>Ecdysozoa</taxon>
        <taxon>Nematoda</taxon>
        <taxon>Chromadorea</taxon>
        <taxon>Rhabditida</taxon>
        <taxon>Rhabditina</taxon>
        <taxon>Rhabditomorpha</taxon>
        <taxon>Rhabditoidea</taxon>
        <taxon>Rhabditidae</taxon>
        <taxon>Peloderinae</taxon>
        <taxon>Caenorhabditis</taxon>
    </lineage>
</organism>
<evidence type="ECO:0000313" key="2">
    <source>
        <dbReference type="EMBL" id="EFP12216.1"/>
    </source>
</evidence>
<dbReference type="PANTHER" id="PTHR21503">
    <property type="entry name" value="F-BOX-CONTAINING HYPOTHETICAL PROTEIN C.ELEGANS"/>
    <property type="match status" value="1"/>
</dbReference>
<sequence>MTTPFRLFSLPFLPLKKVLDNFGPQGIIILSLCSLRLKSIVVSYRGPSKNVRLTLDFGLQDSLEDSDESNSRILLRVEERKELPMDHNTMETVRVGSFEKVPVKMGDRFGRGKNLIIYWEDRMTGLAAIGDYGREIFNRDIYEVCIGGKKEDDDHRRAAEWVKNSQKTIQSLDCNFELKIDNDLDFILENFKYTHTLFLCVKPSENYIPAKLPNFQIDDLRVRNSFWIKQNHLITMNCKTITLYDSKLTNQDLNVFLKHWIAGGCSQLKDFYVAVQEQIDFDVVLDGVDFTEREIDLERVYVDKDGAEYTIMGSFDVKRSNITATVVDQPDVFWLIVCTSRLPVIPPSLLASPLFYYFIQSSSVSYPMTTPFHLFSLPYVPLKQVLDNVGPEALIIFSLCSLRSKSIVVSYRGPSKNVQLKLHFGSEDCLEDSNESCKNVLLRVEETRQLPTDHNTMETVKIGSFGRVPVRMEFLYLWDDNLWEDKQCLTMYWEDPITGVAAIGDYGREIFNQDIHEVRIVKKQANNDNSKYKPKIDEELDFILENFKCTGKLFLYVKPSEHYSPAKLPNFRIDTLDVHYSFWIKQKNLLAMNCKTIYLRDSKLKSQDFNAFLKHWMSGGCSKVKDFCVIIQEPVDYEIVFDGVEFIEREEDVERVYAGEDGYDFTVSGGYDVKRSNVTATITSQCPSHFWMIVW</sequence>
<dbReference type="AlphaFoldDB" id="E3MYP7"/>
<dbReference type="HOGENOM" id="CLU_396504_0_0_1"/>
<dbReference type="OMA" id="NAFWFNL"/>
<dbReference type="InterPro" id="IPR001810">
    <property type="entry name" value="F-box_dom"/>
</dbReference>
<accession>E3MYP7</accession>
<dbReference type="Pfam" id="PF07735">
    <property type="entry name" value="FBA_2"/>
    <property type="match status" value="2"/>
</dbReference>
<evidence type="ECO:0000259" key="1">
    <source>
        <dbReference type="PROSITE" id="PS50181"/>
    </source>
</evidence>
<dbReference type="EMBL" id="DS268498">
    <property type="protein sequence ID" value="EFP12216.1"/>
    <property type="molecule type" value="Genomic_DNA"/>
</dbReference>
<protein>
    <recommendedName>
        <fullName evidence="1">F-box domain-containing protein</fullName>
    </recommendedName>
</protein>
<feature type="domain" description="F-box" evidence="1">
    <location>
        <begin position="4"/>
        <end position="41"/>
    </location>
</feature>